<name>A0A0P0W1V2_ORYSJ</name>
<accession>A0A0P0W1V2</accession>
<reference evidence="2 3" key="3">
    <citation type="journal article" date="2013" name="Rice">
        <title>Improvement of the Oryza sativa Nipponbare reference genome using next generation sequence and optical map data.</title>
        <authorList>
            <person name="Kawahara Y."/>
            <person name="de la Bastide M."/>
            <person name="Hamilton J.P."/>
            <person name="Kanamori H."/>
            <person name="McCombie W.R."/>
            <person name="Ouyang S."/>
            <person name="Schwartz D.C."/>
            <person name="Tanaka T."/>
            <person name="Wu J."/>
            <person name="Zhou S."/>
            <person name="Childs K.L."/>
            <person name="Davidson R.M."/>
            <person name="Lin H."/>
            <person name="Quesada-Ocampo L."/>
            <person name="Vaillancourt B."/>
            <person name="Sakai H."/>
            <person name="Lee S.S."/>
            <person name="Kim J."/>
            <person name="Numa H."/>
            <person name="Itoh T."/>
            <person name="Buell C.R."/>
            <person name="Matsumoto T."/>
        </authorList>
    </citation>
    <scope>NUCLEOTIDE SEQUENCE [LARGE SCALE GENOMIC DNA]</scope>
    <source>
        <strain evidence="3">cv. Nipponbare</strain>
    </source>
</reference>
<evidence type="ECO:0000313" key="3">
    <source>
        <dbReference type="Proteomes" id="UP000059680"/>
    </source>
</evidence>
<evidence type="ECO:0000313" key="2">
    <source>
        <dbReference type="EMBL" id="BAS85632.1"/>
    </source>
</evidence>
<organism evidence="2 3">
    <name type="scientific">Oryza sativa subsp. japonica</name>
    <name type="common">Rice</name>
    <dbReference type="NCBI Taxonomy" id="39947"/>
    <lineage>
        <taxon>Eukaryota</taxon>
        <taxon>Viridiplantae</taxon>
        <taxon>Streptophyta</taxon>
        <taxon>Embryophyta</taxon>
        <taxon>Tracheophyta</taxon>
        <taxon>Spermatophyta</taxon>
        <taxon>Magnoliopsida</taxon>
        <taxon>Liliopsida</taxon>
        <taxon>Poales</taxon>
        <taxon>Poaceae</taxon>
        <taxon>BOP clade</taxon>
        <taxon>Oryzoideae</taxon>
        <taxon>Oryzeae</taxon>
        <taxon>Oryzinae</taxon>
        <taxon>Oryza</taxon>
        <taxon>Oryza sativa</taxon>
    </lineage>
</organism>
<evidence type="ECO:0000256" key="1">
    <source>
        <dbReference type="SAM" id="MobiDB-lite"/>
    </source>
</evidence>
<gene>
    <name evidence="2" type="ordered locus">Os03g0665301</name>
    <name evidence="2" type="ORF">OSNPB_030665301</name>
</gene>
<dbReference type="FunCoup" id="A0A0P0W1V2">
    <property type="interactions" value="126"/>
</dbReference>
<protein>
    <submittedName>
        <fullName evidence="2">Os03g0665301 protein</fullName>
    </submittedName>
</protein>
<reference evidence="3" key="1">
    <citation type="journal article" date="2005" name="Nature">
        <title>The map-based sequence of the rice genome.</title>
        <authorList>
            <consortium name="International rice genome sequencing project (IRGSP)"/>
            <person name="Matsumoto T."/>
            <person name="Wu J."/>
            <person name="Kanamori H."/>
            <person name="Katayose Y."/>
            <person name="Fujisawa M."/>
            <person name="Namiki N."/>
            <person name="Mizuno H."/>
            <person name="Yamamoto K."/>
            <person name="Antonio B.A."/>
            <person name="Baba T."/>
            <person name="Sakata K."/>
            <person name="Nagamura Y."/>
            <person name="Aoki H."/>
            <person name="Arikawa K."/>
            <person name="Arita K."/>
            <person name="Bito T."/>
            <person name="Chiden Y."/>
            <person name="Fujitsuka N."/>
            <person name="Fukunaka R."/>
            <person name="Hamada M."/>
            <person name="Harada C."/>
            <person name="Hayashi A."/>
            <person name="Hijishita S."/>
            <person name="Honda M."/>
            <person name="Hosokawa S."/>
            <person name="Ichikawa Y."/>
            <person name="Idonuma A."/>
            <person name="Iijima M."/>
            <person name="Ikeda M."/>
            <person name="Ikeno M."/>
            <person name="Ito K."/>
            <person name="Ito S."/>
            <person name="Ito T."/>
            <person name="Ito Y."/>
            <person name="Ito Y."/>
            <person name="Iwabuchi A."/>
            <person name="Kamiya K."/>
            <person name="Karasawa W."/>
            <person name="Kurita K."/>
            <person name="Katagiri S."/>
            <person name="Kikuta A."/>
            <person name="Kobayashi H."/>
            <person name="Kobayashi N."/>
            <person name="Machita K."/>
            <person name="Maehara T."/>
            <person name="Masukawa M."/>
            <person name="Mizubayashi T."/>
            <person name="Mukai Y."/>
            <person name="Nagasaki H."/>
            <person name="Nagata Y."/>
            <person name="Naito S."/>
            <person name="Nakashima M."/>
            <person name="Nakama Y."/>
            <person name="Nakamichi Y."/>
            <person name="Nakamura M."/>
            <person name="Meguro A."/>
            <person name="Negishi M."/>
            <person name="Ohta I."/>
            <person name="Ohta T."/>
            <person name="Okamoto M."/>
            <person name="Ono N."/>
            <person name="Saji S."/>
            <person name="Sakaguchi M."/>
            <person name="Sakai K."/>
            <person name="Shibata M."/>
            <person name="Shimokawa T."/>
            <person name="Song J."/>
            <person name="Takazaki Y."/>
            <person name="Terasawa K."/>
            <person name="Tsugane M."/>
            <person name="Tsuji K."/>
            <person name="Ueda S."/>
            <person name="Waki K."/>
            <person name="Yamagata H."/>
            <person name="Yamamoto M."/>
            <person name="Yamamoto S."/>
            <person name="Yamane H."/>
            <person name="Yoshiki S."/>
            <person name="Yoshihara R."/>
            <person name="Yukawa K."/>
            <person name="Zhong H."/>
            <person name="Yano M."/>
            <person name="Yuan Q."/>
            <person name="Ouyang S."/>
            <person name="Liu J."/>
            <person name="Jones K.M."/>
            <person name="Gansberger K."/>
            <person name="Moffat K."/>
            <person name="Hill J."/>
            <person name="Bera J."/>
            <person name="Fadrosh D."/>
            <person name="Jin S."/>
            <person name="Johri S."/>
            <person name="Kim M."/>
            <person name="Overton L."/>
            <person name="Reardon M."/>
            <person name="Tsitrin T."/>
            <person name="Vuong H."/>
            <person name="Weaver B."/>
            <person name="Ciecko A."/>
            <person name="Tallon L."/>
            <person name="Jackson J."/>
            <person name="Pai G."/>
            <person name="Aken S.V."/>
            <person name="Utterback T."/>
            <person name="Reidmuller S."/>
            <person name="Feldblyum T."/>
            <person name="Hsiao J."/>
            <person name="Zismann V."/>
            <person name="Iobst S."/>
            <person name="de Vazeille A.R."/>
            <person name="Buell C.R."/>
            <person name="Ying K."/>
            <person name="Li Y."/>
            <person name="Lu T."/>
            <person name="Huang Y."/>
            <person name="Zhao Q."/>
            <person name="Feng Q."/>
            <person name="Zhang L."/>
            <person name="Zhu J."/>
            <person name="Weng Q."/>
            <person name="Mu J."/>
            <person name="Lu Y."/>
            <person name="Fan D."/>
            <person name="Liu Y."/>
            <person name="Guan J."/>
            <person name="Zhang Y."/>
            <person name="Yu S."/>
            <person name="Liu X."/>
            <person name="Zhang Y."/>
            <person name="Hong G."/>
            <person name="Han B."/>
            <person name="Choisne N."/>
            <person name="Demange N."/>
            <person name="Orjeda G."/>
            <person name="Samain S."/>
            <person name="Cattolico L."/>
            <person name="Pelletier E."/>
            <person name="Couloux A."/>
            <person name="Segurens B."/>
            <person name="Wincker P."/>
            <person name="D'Hont A."/>
            <person name="Scarpelli C."/>
            <person name="Weissenbach J."/>
            <person name="Salanoubat M."/>
            <person name="Quetier F."/>
            <person name="Yu Y."/>
            <person name="Kim H.R."/>
            <person name="Rambo T."/>
            <person name="Currie J."/>
            <person name="Collura K."/>
            <person name="Luo M."/>
            <person name="Yang T."/>
            <person name="Ammiraju J.S.S."/>
            <person name="Engler F."/>
            <person name="Soderlund C."/>
            <person name="Wing R.A."/>
            <person name="Palmer L.E."/>
            <person name="de la Bastide M."/>
            <person name="Spiegel L."/>
            <person name="Nascimento L."/>
            <person name="Zutavern T."/>
            <person name="O'Shaughnessy A."/>
            <person name="Dike S."/>
            <person name="Dedhia N."/>
            <person name="Preston R."/>
            <person name="Balija V."/>
            <person name="McCombie W.R."/>
            <person name="Chow T."/>
            <person name="Chen H."/>
            <person name="Chung M."/>
            <person name="Chen C."/>
            <person name="Shaw J."/>
            <person name="Wu H."/>
            <person name="Hsiao K."/>
            <person name="Chao Y."/>
            <person name="Chu M."/>
            <person name="Cheng C."/>
            <person name="Hour A."/>
            <person name="Lee P."/>
            <person name="Lin S."/>
            <person name="Lin Y."/>
            <person name="Liou J."/>
            <person name="Liu S."/>
            <person name="Hsing Y."/>
            <person name="Raghuvanshi S."/>
            <person name="Mohanty A."/>
            <person name="Bharti A.K."/>
            <person name="Gaur A."/>
            <person name="Gupta V."/>
            <person name="Kumar D."/>
            <person name="Ravi V."/>
            <person name="Vij S."/>
            <person name="Kapur A."/>
            <person name="Khurana P."/>
            <person name="Khurana P."/>
            <person name="Khurana J.P."/>
            <person name="Tyagi A.K."/>
            <person name="Gaikwad K."/>
            <person name="Singh A."/>
            <person name="Dalal V."/>
            <person name="Srivastava S."/>
            <person name="Dixit A."/>
            <person name="Pal A.K."/>
            <person name="Ghazi I.A."/>
            <person name="Yadav M."/>
            <person name="Pandit A."/>
            <person name="Bhargava A."/>
            <person name="Sureshbabu K."/>
            <person name="Batra K."/>
            <person name="Sharma T.R."/>
            <person name="Mohapatra T."/>
            <person name="Singh N.K."/>
            <person name="Messing J."/>
            <person name="Nelson A.B."/>
            <person name="Fuks G."/>
            <person name="Kavchok S."/>
            <person name="Keizer G."/>
            <person name="Linton E."/>
            <person name="Llaca V."/>
            <person name="Song R."/>
            <person name="Tanyolac B."/>
            <person name="Young S."/>
            <person name="Ho-Il K."/>
            <person name="Hahn J.H."/>
            <person name="Sangsakoo G."/>
            <person name="Vanavichit A."/>
            <person name="de Mattos Luiz.A.T."/>
            <person name="Zimmer P.D."/>
            <person name="Malone G."/>
            <person name="Dellagostin O."/>
            <person name="de Oliveira A.C."/>
            <person name="Bevan M."/>
            <person name="Bancroft I."/>
            <person name="Minx P."/>
            <person name="Cordum H."/>
            <person name="Wilson R."/>
            <person name="Cheng Z."/>
            <person name="Jin W."/>
            <person name="Jiang J."/>
            <person name="Leong S.A."/>
            <person name="Iwama H."/>
            <person name="Gojobori T."/>
            <person name="Itoh T."/>
            <person name="Niimura Y."/>
            <person name="Fujii Y."/>
            <person name="Habara T."/>
            <person name="Sakai H."/>
            <person name="Sato Y."/>
            <person name="Wilson G."/>
            <person name="Kumar K."/>
            <person name="McCouch S."/>
            <person name="Juretic N."/>
            <person name="Hoen D."/>
            <person name="Wright S."/>
            <person name="Bruskiewich R."/>
            <person name="Bureau T."/>
            <person name="Miyao A."/>
            <person name="Hirochika H."/>
            <person name="Nishikawa T."/>
            <person name="Kadowaki K."/>
            <person name="Sugiura M."/>
            <person name="Burr B."/>
            <person name="Sasaki T."/>
        </authorList>
    </citation>
    <scope>NUCLEOTIDE SEQUENCE [LARGE SCALE GENOMIC DNA]</scope>
    <source>
        <strain evidence="3">cv. Nipponbare</strain>
    </source>
</reference>
<dbReference type="EMBL" id="AP014959">
    <property type="protein sequence ID" value="BAS85632.1"/>
    <property type="molecule type" value="Genomic_DNA"/>
</dbReference>
<keyword evidence="3" id="KW-1185">Reference proteome</keyword>
<feature type="region of interest" description="Disordered" evidence="1">
    <location>
        <begin position="1"/>
        <end position="91"/>
    </location>
</feature>
<reference evidence="2 3" key="2">
    <citation type="journal article" date="2013" name="Plant Cell Physiol.">
        <title>Rice Annotation Project Database (RAP-DB): an integrative and interactive database for rice genomics.</title>
        <authorList>
            <person name="Sakai H."/>
            <person name="Lee S.S."/>
            <person name="Tanaka T."/>
            <person name="Numa H."/>
            <person name="Kim J."/>
            <person name="Kawahara Y."/>
            <person name="Wakimoto H."/>
            <person name="Yang C.C."/>
            <person name="Iwamoto M."/>
            <person name="Abe T."/>
            <person name="Yamada Y."/>
            <person name="Muto A."/>
            <person name="Inokuchi H."/>
            <person name="Ikemura T."/>
            <person name="Matsumoto T."/>
            <person name="Sasaki T."/>
            <person name="Itoh T."/>
        </authorList>
    </citation>
    <scope>NUCLEOTIDE SEQUENCE [LARGE SCALE GENOMIC DNA]</scope>
    <source>
        <strain evidence="3">cv. Nipponbare</strain>
    </source>
</reference>
<dbReference type="Proteomes" id="UP000059680">
    <property type="component" value="Chromosome 3"/>
</dbReference>
<dbReference type="AlphaFoldDB" id="A0A0P0W1V2"/>
<sequence>MEGGGFDFFSEDPNPSVWPSQPSATGPGHAPPPRAGVDALDLNSQVAPGEDFPHLHDYGSYLQGDGEDGARRGRGFGLPPTRAPRTLGVPN</sequence>
<dbReference type="InParanoid" id="A0A0P0W1V2"/>
<proteinExistence type="predicted"/>
<dbReference type="PaxDb" id="39947-A0A0P0W1V2"/>